<evidence type="ECO:0000256" key="2">
    <source>
        <dbReference type="ARBA" id="ARBA00022553"/>
    </source>
</evidence>
<keyword evidence="3" id="KW-0762">Sugar transport</keyword>
<dbReference type="InterPro" id="IPR013012">
    <property type="entry name" value="PTS_EIIB_3"/>
</dbReference>
<dbReference type="PROSITE" id="PS51100">
    <property type="entry name" value="PTS_EIIB_TYPE_3"/>
    <property type="match status" value="1"/>
</dbReference>
<dbReference type="InterPro" id="IPR036095">
    <property type="entry name" value="PTS_EIIB-like_sf"/>
</dbReference>
<dbReference type="PATRIC" id="fig|44252.3.peg.1813"/>
<evidence type="ECO:0000256" key="3">
    <source>
        <dbReference type="ARBA" id="ARBA00022597"/>
    </source>
</evidence>
<dbReference type="AlphaFoldDB" id="A0A090ZHY5"/>
<keyword evidence="10" id="KW-1185">Reference proteome</keyword>
<keyword evidence="5" id="KW-0598">Phosphotransferase system</keyword>
<dbReference type="InterPro" id="IPR003501">
    <property type="entry name" value="PTS_EIIB_2/3"/>
</dbReference>
<dbReference type="GO" id="GO:0009401">
    <property type="term" value="P:phosphoenolpyruvate-dependent sugar phosphotransferase system"/>
    <property type="evidence" value="ECO:0007669"/>
    <property type="project" value="UniProtKB-KW"/>
</dbReference>
<feature type="domain" description="PTS EIIB type-3" evidence="8">
    <location>
        <begin position="1"/>
        <end position="99"/>
    </location>
</feature>
<evidence type="ECO:0000259" key="8">
    <source>
        <dbReference type="PROSITE" id="PS51100"/>
    </source>
</evidence>
<keyword evidence="2" id="KW-0597">Phosphoprotein</keyword>
<proteinExistence type="predicted"/>
<evidence type="ECO:0000256" key="7">
    <source>
        <dbReference type="PROSITE-ProRule" id="PRU00423"/>
    </source>
</evidence>
<keyword evidence="6" id="KW-0418">Kinase</keyword>
<dbReference type="GeneID" id="77006049"/>
<organism evidence="9 10">
    <name type="scientific">Paenibacillus macerans</name>
    <name type="common">Bacillus macerans</name>
    <dbReference type="NCBI Taxonomy" id="44252"/>
    <lineage>
        <taxon>Bacteria</taxon>
        <taxon>Bacillati</taxon>
        <taxon>Bacillota</taxon>
        <taxon>Bacilli</taxon>
        <taxon>Bacillales</taxon>
        <taxon>Paenibacillaceae</taxon>
        <taxon>Paenibacillus</taxon>
    </lineage>
</organism>
<keyword evidence="1" id="KW-0813">Transport</keyword>
<dbReference type="PANTHER" id="PTHR34581:SF2">
    <property type="entry name" value="PTS SYSTEM N,N'-DIACETYLCHITOBIOSE-SPECIFIC EIIB COMPONENT"/>
    <property type="match status" value="1"/>
</dbReference>
<gene>
    <name evidence="9" type="ORF">DJ90_569</name>
</gene>
<dbReference type="InterPro" id="IPR051819">
    <property type="entry name" value="PTS_sugar-specific_EIIB"/>
</dbReference>
<dbReference type="Gene3D" id="3.40.50.2300">
    <property type="match status" value="1"/>
</dbReference>
<name>A0A090ZHY5_PAEMA</name>
<dbReference type="SUPFAM" id="SSF52794">
    <property type="entry name" value="PTS system IIB component-like"/>
    <property type="match status" value="1"/>
</dbReference>
<dbReference type="Pfam" id="PF02302">
    <property type="entry name" value="PTS_IIB"/>
    <property type="match status" value="1"/>
</dbReference>
<dbReference type="STRING" id="44252.DJ90_569"/>
<keyword evidence="4" id="KW-0808">Transferase</keyword>
<dbReference type="CDD" id="cd05564">
    <property type="entry name" value="PTS_IIB_chitobiose_lichenan"/>
    <property type="match status" value="1"/>
</dbReference>
<dbReference type="EMBL" id="JMQA01000020">
    <property type="protein sequence ID" value="KFN10008.1"/>
    <property type="molecule type" value="Genomic_DNA"/>
</dbReference>
<dbReference type="Proteomes" id="UP000029278">
    <property type="component" value="Unassembled WGS sequence"/>
</dbReference>
<evidence type="ECO:0000256" key="4">
    <source>
        <dbReference type="ARBA" id="ARBA00022679"/>
    </source>
</evidence>
<dbReference type="OrthoDB" id="9808134at2"/>
<reference evidence="9 10" key="1">
    <citation type="submission" date="2014-04" db="EMBL/GenBank/DDBJ databases">
        <authorList>
            <person name="Bishop-Lilly K.A."/>
            <person name="Broomall S.M."/>
            <person name="Chain P.S."/>
            <person name="Chertkov O."/>
            <person name="Coyne S.R."/>
            <person name="Daligault H.E."/>
            <person name="Davenport K.W."/>
            <person name="Erkkila T."/>
            <person name="Frey K.G."/>
            <person name="Gibbons H.S."/>
            <person name="Gu W."/>
            <person name="Jaissle J."/>
            <person name="Johnson S.L."/>
            <person name="Koroleva G.I."/>
            <person name="Ladner J.T."/>
            <person name="Lo C.-C."/>
            <person name="Minogue T.D."/>
            <person name="Munk C."/>
            <person name="Palacios G.F."/>
            <person name="Redden C.L."/>
            <person name="Rosenzweig C.N."/>
            <person name="Scholz M.B."/>
            <person name="Teshima H."/>
            <person name="Xu Y."/>
        </authorList>
    </citation>
    <scope>NUCLEOTIDE SEQUENCE [LARGE SCALE GENOMIC DNA]</scope>
    <source>
        <strain evidence="9 10">8244</strain>
    </source>
</reference>
<dbReference type="PANTHER" id="PTHR34581">
    <property type="entry name" value="PTS SYSTEM N,N'-DIACETYLCHITOBIOSE-SPECIFIC EIIB COMPONENT"/>
    <property type="match status" value="1"/>
</dbReference>
<sequence length="99" mass="10797">MKQITLVCAAGMSTSMLVQKMKKAAEAQNLEVEIRATSESSFKEYADKTDVLLIGPQVGYLEGDFKAKYEPQGIKVSVINTMDYGMMNGEKVLADALAL</sequence>
<dbReference type="GO" id="GO:0008982">
    <property type="term" value="F:protein-N(PI)-phosphohistidine-sugar phosphotransferase activity"/>
    <property type="evidence" value="ECO:0007669"/>
    <property type="project" value="InterPro"/>
</dbReference>
<evidence type="ECO:0000313" key="9">
    <source>
        <dbReference type="EMBL" id="KFN10008.1"/>
    </source>
</evidence>
<accession>A0A090ZHY5</accession>
<dbReference type="HOGENOM" id="CLU_147323_2_1_9"/>
<evidence type="ECO:0000256" key="1">
    <source>
        <dbReference type="ARBA" id="ARBA00022448"/>
    </source>
</evidence>
<dbReference type="RefSeq" id="WP_036621177.1">
    <property type="nucleotide sequence ID" value="NZ_BGML01000005.1"/>
</dbReference>
<evidence type="ECO:0000256" key="5">
    <source>
        <dbReference type="ARBA" id="ARBA00022683"/>
    </source>
</evidence>
<feature type="modified residue" description="Phosphocysteine; by EIIA" evidence="7">
    <location>
        <position position="8"/>
    </location>
</feature>
<evidence type="ECO:0000313" key="10">
    <source>
        <dbReference type="Proteomes" id="UP000029278"/>
    </source>
</evidence>
<evidence type="ECO:0000256" key="6">
    <source>
        <dbReference type="ARBA" id="ARBA00022777"/>
    </source>
</evidence>
<protein>
    <submittedName>
        <fullName evidence="9">PTS system, Lactose/Cellobiose specific IIB subunit</fullName>
    </submittedName>
</protein>
<comment type="caution">
    <text evidence="9">The sequence shown here is derived from an EMBL/GenBank/DDBJ whole genome shotgun (WGS) entry which is preliminary data.</text>
</comment>
<dbReference type="GO" id="GO:0016301">
    <property type="term" value="F:kinase activity"/>
    <property type="evidence" value="ECO:0007669"/>
    <property type="project" value="UniProtKB-KW"/>
</dbReference>